<keyword evidence="7" id="KW-0032">Aminotransferase</keyword>
<keyword evidence="8" id="KW-1185">Reference proteome</keyword>
<dbReference type="Pfam" id="PF00392">
    <property type="entry name" value="GntR"/>
    <property type="match status" value="1"/>
</dbReference>
<reference evidence="7 8" key="1">
    <citation type="submission" date="2021-04" db="EMBL/GenBank/DDBJ databases">
        <title>Whole genome sequence of Jiella sp. KSK16Y-1.</title>
        <authorList>
            <person name="Tuo L."/>
        </authorList>
    </citation>
    <scope>NUCLEOTIDE SEQUENCE [LARGE SCALE GENOMIC DNA]</scope>
    <source>
        <strain evidence="7 8">KSK16Y-1</strain>
    </source>
</reference>
<comment type="similarity">
    <text evidence="1">In the C-terminal section; belongs to the class-I pyridoxal-phosphate-dependent aminotransferase family.</text>
</comment>
<dbReference type="Gene3D" id="3.40.640.10">
    <property type="entry name" value="Type I PLP-dependent aspartate aminotransferase-like (Major domain)"/>
    <property type="match status" value="1"/>
</dbReference>
<dbReference type="Gene3D" id="1.10.10.10">
    <property type="entry name" value="Winged helix-like DNA-binding domain superfamily/Winged helix DNA-binding domain"/>
    <property type="match status" value="1"/>
</dbReference>
<evidence type="ECO:0000313" key="8">
    <source>
        <dbReference type="Proteomes" id="UP000678276"/>
    </source>
</evidence>
<name>A0ABS4BLU6_9HYPH</name>
<dbReference type="CDD" id="cd07377">
    <property type="entry name" value="WHTH_GntR"/>
    <property type="match status" value="1"/>
</dbReference>
<dbReference type="PROSITE" id="PS50949">
    <property type="entry name" value="HTH_GNTR"/>
    <property type="match status" value="1"/>
</dbReference>
<dbReference type="SUPFAM" id="SSF46785">
    <property type="entry name" value="Winged helix' DNA-binding domain"/>
    <property type="match status" value="1"/>
</dbReference>
<accession>A0ABS4BLU6</accession>
<dbReference type="SUPFAM" id="SSF53383">
    <property type="entry name" value="PLP-dependent transferases"/>
    <property type="match status" value="1"/>
</dbReference>
<dbReference type="CDD" id="cd00609">
    <property type="entry name" value="AAT_like"/>
    <property type="match status" value="1"/>
</dbReference>
<dbReference type="InterPro" id="IPR000524">
    <property type="entry name" value="Tscrpt_reg_HTH_GntR"/>
</dbReference>
<protein>
    <submittedName>
        <fullName evidence="7">PLP-dependent aminotransferase family protein</fullName>
    </submittedName>
</protein>
<evidence type="ECO:0000313" key="7">
    <source>
        <dbReference type="EMBL" id="MBP0617703.1"/>
    </source>
</evidence>
<dbReference type="InterPro" id="IPR051446">
    <property type="entry name" value="HTH_trans_reg/aminotransferase"/>
</dbReference>
<dbReference type="RefSeq" id="WP_209596735.1">
    <property type="nucleotide sequence ID" value="NZ_JAGJCF010000019.1"/>
</dbReference>
<dbReference type="InterPro" id="IPR036390">
    <property type="entry name" value="WH_DNA-bd_sf"/>
</dbReference>
<dbReference type="InterPro" id="IPR004839">
    <property type="entry name" value="Aminotransferase_I/II_large"/>
</dbReference>
<evidence type="ECO:0000256" key="1">
    <source>
        <dbReference type="ARBA" id="ARBA00005384"/>
    </source>
</evidence>
<organism evidence="7 8">
    <name type="scientific">Jiella mangrovi</name>
    <dbReference type="NCBI Taxonomy" id="2821407"/>
    <lineage>
        <taxon>Bacteria</taxon>
        <taxon>Pseudomonadati</taxon>
        <taxon>Pseudomonadota</taxon>
        <taxon>Alphaproteobacteria</taxon>
        <taxon>Hyphomicrobiales</taxon>
        <taxon>Aurantimonadaceae</taxon>
        <taxon>Jiella</taxon>
    </lineage>
</organism>
<evidence type="ECO:0000256" key="5">
    <source>
        <dbReference type="ARBA" id="ARBA00023163"/>
    </source>
</evidence>
<dbReference type="Proteomes" id="UP000678276">
    <property type="component" value="Unassembled WGS sequence"/>
</dbReference>
<dbReference type="Pfam" id="PF00155">
    <property type="entry name" value="Aminotran_1_2"/>
    <property type="match status" value="1"/>
</dbReference>
<dbReference type="InterPro" id="IPR015421">
    <property type="entry name" value="PyrdxlP-dep_Trfase_major"/>
</dbReference>
<dbReference type="SMART" id="SM00345">
    <property type="entry name" value="HTH_GNTR"/>
    <property type="match status" value="1"/>
</dbReference>
<dbReference type="GO" id="GO:0008483">
    <property type="term" value="F:transaminase activity"/>
    <property type="evidence" value="ECO:0007669"/>
    <property type="project" value="UniProtKB-KW"/>
</dbReference>
<keyword evidence="5" id="KW-0804">Transcription</keyword>
<feature type="domain" description="HTH gntR-type" evidence="6">
    <location>
        <begin position="17"/>
        <end position="85"/>
    </location>
</feature>
<keyword evidence="3" id="KW-0805">Transcription regulation</keyword>
<sequence>MIEIEETSLAAPLDGSKPLQRQIQERIVAAILRGAIASHEPLPATRVLARQLQVSRNTVTLVYEKMAEDGYLVSVGRRGFFIDERFLRQHEKAARTASREAGRAEAPDAGLWTGRMRLRPTLQPNIRKPDNWQSFPYPFIYGHAAADPVSISRWRDCIRQAGRAEHLGQLMNDLVDADDPLLIEQIIRRILPRRGFRAGKDEILVTIGSQNAVYLLSRLFCGPGVKVGFENPGYVDARNIFTLDGAEIVDLPVDASGARPDARLEGCGLVYVTPSHQAPTNVTMTMQRRLVLLQAAERHDFLILEDDYEHELNYVGPRQHALRGYDQNGRVLHAGSLSKPVFPGLRLGFIVAPPDVITELRALRRLMFRHPSVLDQRAMALFMSEGHYDAHIRRQQGLLARRWATMLSEIERQLPDCTVTMTTGGSALWIRLPEGIAAARFQAEAASRGAAVEVGDIHFREPGAEHNFLRLGYGPIENAQIPAGIAVLRQALDHCLAERDRCRSPAAAPGGQGGGPDAQ</sequence>
<evidence type="ECO:0000256" key="3">
    <source>
        <dbReference type="ARBA" id="ARBA00023015"/>
    </source>
</evidence>
<dbReference type="InterPro" id="IPR015424">
    <property type="entry name" value="PyrdxlP-dep_Trfase"/>
</dbReference>
<keyword evidence="2" id="KW-0663">Pyridoxal phosphate</keyword>
<keyword evidence="7" id="KW-0808">Transferase</keyword>
<gene>
    <name evidence="7" type="ORF">J6595_19125</name>
</gene>
<proteinExistence type="inferred from homology"/>
<evidence type="ECO:0000256" key="2">
    <source>
        <dbReference type="ARBA" id="ARBA00022898"/>
    </source>
</evidence>
<comment type="caution">
    <text evidence="7">The sequence shown here is derived from an EMBL/GenBank/DDBJ whole genome shotgun (WGS) entry which is preliminary data.</text>
</comment>
<keyword evidence="4" id="KW-0238">DNA-binding</keyword>
<dbReference type="PANTHER" id="PTHR46577:SF1">
    <property type="entry name" value="HTH-TYPE TRANSCRIPTIONAL REGULATORY PROTEIN GABR"/>
    <property type="match status" value="1"/>
</dbReference>
<dbReference type="InterPro" id="IPR036388">
    <property type="entry name" value="WH-like_DNA-bd_sf"/>
</dbReference>
<evidence type="ECO:0000259" key="6">
    <source>
        <dbReference type="PROSITE" id="PS50949"/>
    </source>
</evidence>
<dbReference type="EMBL" id="JAGJCF010000019">
    <property type="protein sequence ID" value="MBP0617703.1"/>
    <property type="molecule type" value="Genomic_DNA"/>
</dbReference>
<evidence type="ECO:0000256" key="4">
    <source>
        <dbReference type="ARBA" id="ARBA00023125"/>
    </source>
</evidence>
<dbReference type="PANTHER" id="PTHR46577">
    <property type="entry name" value="HTH-TYPE TRANSCRIPTIONAL REGULATORY PROTEIN GABR"/>
    <property type="match status" value="1"/>
</dbReference>